<dbReference type="NCBIfam" id="TIGR02675">
    <property type="entry name" value="tape_meas_nterm"/>
    <property type="match status" value="1"/>
</dbReference>
<evidence type="ECO:0000313" key="4">
    <source>
        <dbReference type="EMBL" id="AHZ95472.1"/>
    </source>
</evidence>
<dbReference type="KEGG" id="vg:60335522"/>
<feature type="compositionally biased region" description="Polar residues" evidence="2">
    <location>
        <begin position="675"/>
        <end position="685"/>
    </location>
</feature>
<keyword evidence="5" id="KW-1185">Reference proteome</keyword>
<feature type="compositionally biased region" description="Low complexity" evidence="2">
    <location>
        <begin position="1037"/>
        <end position="1058"/>
    </location>
</feature>
<dbReference type="RefSeq" id="YP_009963935.1">
    <property type="nucleotide sequence ID" value="NC_051724.1"/>
</dbReference>
<sequence length="1183" mass="121590">MANGTELAVAYVSIVAETKQLKKQIDSAFNEAESASRRSGQKIGQNLNTSIGNGLGGSKNAAAKAGADAAQAYERALQSSIRGEKIGNAVGTVIGKGIGLGIKAGIGVAAAGATAAVGLLATSLTKGFTRLKNIDNAKFKLEALGHSASDVKTIMDSALKSVKGTAFGLDSAANTAATAVAAGVPTGQSLTDYLSNVADAAAIAQTSLDDMGSIFNKVQTNGKAMTDDLQMLADRGLPIFTWLQKQYGVTGEALQKMVSDGKVSAADFQRAVHDNIAGSAQKMGQSFDGAVQNLDAALGRLGATLLGVPFENASGGIGTLTTALDNLNNWVSAHQAQIVDFWTALGKAVVWAAQSTLQGASDIIEAVAGLAGGIGNVLGAVNKFEAWQADIRGDHDTANELRTQAEEFFSWGEGLQKVSDNLAEAAQNAGSFYGKLDTWAAKTKAAAQVADALGDSFIKINDNGQIIVESNAMEKVEELNDLGIVVKNLPDGSFEVVAGTPAAQAALDAFVSKNSTLPPATVPVDVDITAAKQKLQGLYNEVFHAPSGYTPPTTTPGSVGEMLVPAGADGYVPYNPEDWKRPRFGGGRAHGGPIGGPGPKGKDNTLIMAAPGEHMLTADEVDALGGQSGAYALRAAIRAGAIPGFSNGGAIKQGGVPWIDQEIGATDKDRRGTSPDPNRGNNPNQKGLPDWSEGGKWGDPPPGWFDKPIDPDDYLFPEWWPPGMRDIWKHPYDRSKIKPFAVPGFENGGAIPAIDYAYQNSGQPYQYGAFDCSMFMSQIYARMAGLPPGRYFTTDSDFEALGFKRGFKPGALNVGTNGGSGTNGHMAGTLPNGINVENAGSAGSMYGAGAKGANDFSQQWYYEPPNSGDMGDMQQHGMSAGLPPGPVGAGGQPVQGSDGAALPTDSGRTEGYIPAGAGNTSVAGTSFVSGLYNMGAEAINGLIDQAASAAATAASAAATAGSFGAGGQAAGPAAAFAIGLGANAAKRGVSYGFQMAGIGTDALIEQLTPFGAPRWLSTDVTAFLPQGAAMPAATTTGEQMEQQAAGAQPTAAGQQPVGQQPPPMPHQGNGAPPGPGAPTPALPAGPPPGPQAASQPVTPEQTDWWRNIFSFDQGGVLEPGMVGKNFSSRPEYVFTEDQMAELTPAMGRNAPLVGTLQALDMDEAMSKLSKVQRREAMTHQGRP</sequence>
<protein>
    <submittedName>
        <fullName evidence="4">Tape measure protein</fullName>
    </submittedName>
</protein>
<feature type="region of interest" description="Disordered" evidence="2">
    <location>
        <begin position="1032"/>
        <end position="1099"/>
    </location>
</feature>
<evidence type="ECO:0000259" key="3">
    <source>
        <dbReference type="Pfam" id="PF20155"/>
    </source>
</evidence>
<dbReference type="InterPro" id="IPR013491">
    <property type="entry name" value="Tape_meas_N"/>
</dbReference>
<reference evidence="4 5" key="1">
    <citation type="submission" date="2014-03" db="EMBL/GenBank/DDBJ databases">
        <authorList>
            <person name="Kramer Z.J."/>
            <person name="Fasoranti T.O."/>
            <person name="Abrahim M.R."/>
            <person name="Adkins N.L."/>
            <person name="Burke K.A."/>
            <person name="Churilla B.M."/>
            <person name="Cohen K.L."/>
            <person name="Colicchio M.A."/>
            <person name="Genkil J.S."/>
            <person name="Prout A.K."/>
            <person name="Schafer C.E."/>
            <person name="Schwarz A.G."/>
            <person name="Tish M."/>
            <person name="Vispute N."/>
            <person name="Wilkes K.E."/>
            <person name="Williams C.R."/>
            <person name="Xiao X."/>
            <person name="Yoder B.A."/>
            <person name="Yu V.J."/>
            <person name="Lapin J.S."/>
            <person name="Ott C.T."/>
            <person name="Walburn T.D."/>
            <person name="Bradley K.W."/>
            <person name="Clarke D.Q."/>
            <person name="Lewis M.F."/>
            <person name="Barker L.P."/>
            <person name="Bailey C."/>
            <person name="Asai D.J."/>
            <person name="Bowman C.A."/>
            <person name="Russell D.A."/>
            <person name="Pope W.H."/>
            <person name="Jacobs-Sera D."/>
            <person name="Hendrix R.W."/>
            <person name="Hatfull G.F."/>
        </authorList>
    </citation>
    <scope>NUCLEOTIDE SEQUENCE [LARGE SCALE GENOMIC DNA]</scope>
</reference>
<dbReference type="Proteomes" id="UP000221944">
    <property type="component" value="Segment"/>
</dbReference>
<dbReference type="EMBL" id="KJ567041">
    <property type="protein sequence ID" value="AHZ95472.1"/>
    <property type="molecule type" value="Genomic_DNA"/>
</dbReference>
<name>A0A059VG07_9CAUD</name>
<keyword evidence="1" id="KW-1188">Viral release from host cell</keyword>
<proteinExistence type="predicted"/>
<accession>A0A059VG07</accession>
<dbReference type="GeneID" id="60335522"/>
<feature type="region of interest" description="Disordered" evidence="2">
    <location>
        <begin position="666"/>
        <end position="704"/>
    </location>
</feature>
<organism evidence="4 5">
    <name type="scientific">Mycobacterium phage Zapner</name>
    <dbReference type="NCBI Taxonomy" id="1486474"/>
    <lineage>
        <taxon>Viruses</taxon>
        <taxon>Duplodnaviria</taxon>
        <taxon>Heunggongvirae</taxon>
        <taxon>Uroviricota</taxon>
        <taxon>Caudoviricetes</taxon>
        <taxon>Gracegardnervirinae</taxon>
        <taxon>Avanivirus</taxon>
        <taxon>Avanivirus zapner</taxon>
    </lineage>
</organism>
<evidence type="ECO:0000313" key="5">
    <source>
        <dbReference type="Proteomes" id="UP000221944"/>
    </source>
</evidence>
<dbReference type="GO" id="GO:0098003">
    <property type="term" value="P:viral tail assembly"/>
    <property type="evidence" value="ECO:0007669"/>
    <property type="project" value="UniProtKB-KW"/>
</dbReference>
<evidence type="ECO:0000256" key="2">
    <source>
        <dbReference type="SAM" id="MobiDB-lite"/>
    </source>
</evidence>
<feature type="domain" description="Tape measure protein N-terminal" evidence="3">
    <location>
        <begin position="128"/>
        <end position="301"/>
    </location>
</feature>
<dbReference type="Pfam" id="PF20155">
    <property type="entry name" value="TMP_3"/>
    <property type="match status" value="1"/>
</dbReference>
<feature type="compositionally biased region" description="Pro residues" evidence="2">
    <location>
        <begin position="1072"/>
        <end position="1090"/>
    </location>
</feature>
<evidence type="ECO:0000256" key="1">
    <source>
        <dbReference type="ARBA" id="ARBA00022465"/>
    </source>
</evidence>
<gene>
    <name evidence="4" type="primary">18</name>
    <name evidence="4" type="ORF">PBI_ZAPNER_18</name>
</gene>
<feature type="region of interest" description="Disordered" evidence="2">
    <location>
        <begin position="859"/>
        <end position="910"/>
    </location>
</feature>
<keyword evidence="1" id="KW-1245">Viral tail assembly</keyword>